<dbReference type="RefSeq" id="WP_349204136.1">
    <property type="nucleotide sequence ID" value="NZ_JBBMFN010000003.1"/>
</dbReference>
<dbReference type="SUPFAM" id="SSF48452">
    <property type="entry name" value="TPR-like"/>
    <property type="match status" value="1"/>
</dbReference>
<accession>A0ABV1EVG7</accession>
<proteinExistence type="predicted"/>
<dbReference type="InterPro" id="IPR011990">
    <property type="entry name" value="TPR-like_helical_dom_sf"/>
</dbReference>
<dbReference type="Proteomes" id="UP001465426">
    <property type="component" value="Unassembled WGS sequence"/>
</dbReference>
<reference evidence="1 2" key="1">
    <citation type="submission" date="2024-03" db="EMBL/GenBank/DDBJ databases">
        <title>Human intestinal bacterial collection.</title>
        <authorList>
            <person name="Pauvert C."/>
            <person name="Hitch T.C.A."/>
            <person name="Clavel T."/>
        </authorList>
    </citation>
    <scope>NUCLEOTIDE SEQUENCE [LARGE SCALE GENOMIC DNA]</scope>
    <source>
        <strain evidence="1 2">CLA-SR-H024</strain>
    </source>
</reference>
<dbReference type="Gene3D" id="1.25.40.10">
    <property type="entry name" value="Tetratricopeptide repeat domain"/>
    <property type="match status" value="1"/>
</dbReference>
<gene>
    <name evidence="1" type="ORF">WMO63_02585</name>
</gene>
<evidence type="ECO:0000313" key="2">
    <source>
        <dbReference type="Proteomes" id="UP001465426"/>
    </source>
</evidence>
<sequence length="909" mass="105934">MTLEKKLIEKTYYEGYLKDRDESPIEVLGQLYIAEQRKNVPDLTSIRFAQGELYFQYHDYEAAIFKWENISNELEPWAQKNLADAYLELEEYSTAESFYKSIVTDSDLLKTEISMQLFSLYFQKENHEMALEIINNLVATNPDYANITTVAKSYYEEQQNWEKAIQLAVNEGKRTDALKWYEALIHYSNLGVINQFEPSYFMENLKSLQELDTATFERLAISLWKNYEDSAHYLTWVTVFNTVYEPAPSEAEEGLTLILEKAYAHLISGSYPIKEVQEMVPALLSNYFLSSGGNQVVVAASAVLAWNEMFKHSIEYSVVSKAEMVINEAPEANVSFQQFMNLFESIIDWADKHDIPLDKKFTQKVQDYLPSDHYQLLMVGSHGSGVNAYINELVGETVLAEEASAILTVKDNDYLEIKEVTNSGILPIDTLTNFYKELLMQQSDSVNPRVFQLDTPSHYLNQNRWTVTTAPFVENESYAEYAMLADSLLFVINEHSVFSYNEYERLKQWKEKSSFLTVQFLIYMDDAENEKVATKRLQKATAAIQHYFPDSKIFIYSKQEDRKMQLDEVSRYYQQHFEGRNMKEERLQSCISIIQDLITNLLDKRLDMENSLKGSLELYEEMVSKLTGAKNQLMDMETSKIESITKQFEEIKTETQEAMKKDIPAILKGCKDFVKEDSDFTKMHVALNEEMNKRINHYVNETLSPRVHRSIEEWIHSSHKQLEQGQQFLQELCEGFNGIYKEHSLELICDFTIIEDWRRDARRLSSGLRIDPLNIFNRFNASQVFLKSAGKLLGAIQQNKKMLQSKYQKYIETEDFFEVVSSVSAAVLQHFDFYEKGLENDIKMFFISPKVILEQVAEEKSKDIVEYKDLLERLKNNPDMFHDPLKLFELRLLQYDWLANTTKPATTWI</sequence>
<name>A0ABV1EVG7_9BACI</name>
<comment type="caution">
    <text evidence="1">The sequence shown here is derived from an EMBL/GenBank/DDBJ whole genome shotgun (WGS) entry which is preliminary data.</text>
</comment>
<keyword evidence="2" id="KW-1185">Reference proteome</keyword>
<dbReference type="EMBL" id="JBBMFN010000003">
    <property type="protein sequence ID" value="MEQ2464555.1"/>
    <property type="molecule type" value="Genomic_DNA"/>
</dbReference>
<evidence type="ECO:0000313" key="1">
    <source>
        <dbReference type="EMBL" id="MEQ2464555.1"/>
    </source>
</evidence>
<protein>
    <submittedName>
        <fullName evidence="1">GTP-binding protein</fullName>
    </submittedName>
</protein>
<organism evidence="1 2">
    <name type="scientific">Niallia hominis</name>
    <dbReference type="NCBI Taxonomy" id="3133173"/>
    <lineage>
        <taxon>Bacteria</taxon>
        <taxon>Bacillati</taxon>
        <taxon>Bacillota</taxon>
        <taxon>Bacilli</taxon>
        <taxon>Bacillales</taxon>
        <taxon>Bacillaceae</taxon>
        <taxon>Niallia</taxon>
    </lineage>
</organism>